<dbReference type="SUPFAM" id="SSF103473">
    <property type="entry name" value="MFS general substrate transporter"/>
    <property type="match status" value="1"/>
</dbReference>
<feature type="transmembrane region" description="Helical" evidence="6">
    <location>
        <begin position="300"/>
        <end position="320"/>
    </location>
</feature>
<dbReference type="InterPro" id="IPR020846">
    <property type="entry name" value="MFS_dom"/>
</dbReference>
<dbReference type="GO" id="GO:0022857">
    <property type="term" value="F:transmembrane transporter activity"/>
    <property type="evidence" value="ECO:0007669"/>
    <property type="project" value="InterPro"/>
</dbReference>
<feature type="transmembrane region" description="Helical" evidence="6">
    <location>
        <begin position="86"/>
        <end position="104"/>
    </location>
</feature>
<dbReference type="GO" id="GO:0016020">
    <property type="term" value="C:membrane"/>
    <property type="evidence" value="ECO:0007669"/>
    <property type="project" value="UniProtKB-SubCell"/>
</dbReference>
<proteinExistence type="predicted"/>
<keyword evidence="5 6" id="KW-0472">Membrane</keyword>
<evidence type="ECO:0000256" key="5">
    <source>
        <dbReference type="ARBA" id="ARBA00023136"/>
    </source>
</evidence>
<gene>
    <name evidence="8" type="ORF">SteCoe_19879</name>
</gene>
<keyword evidence="2" id="KW-0813">Transport</keyword>
<dbReference type="InterPro" id="IPR011701">
    <property type="entry name" value="MFS"/>
</dbReference>
<dbReference type="InterPro" id="IPR036259">
    <property type="entry name" value="MFS_trans_sf"/>
</dbReference>
<reference evidence="8 9" key="1">
    <citation type="submission" date="2016-11" db="EMBL/GenBank/DDBJ databases">
        <title>The macronuclear genome of Stentor coeruleus: a giant cell with tiny introns.</title>
        <authorList>
            <person name="Slabodnick M."/>
            <person name="Ruby J.G."/>
            <person name="Reiff S.B."/>
            <person name="Swart E.C."/>
            <person name="Gosai S."/>
            <person name="Prabakaran S."/>
            <person name="Witkowska E."/>
            <person name="Larue G.E."/>
            <person name="Fisher S."/>
            <person name="Freeman R.M."/>
            <person name="Gunawardena J."/>
            <person name="Chu W."/>
            <person name="Stover N.A."/>
            <person name="Gregory B.D."/>
            <person name="Nowacki M."/>
            <person name="Derisi J."/>
            <person name="Roy S.W."/>
            <person name="Marshall W.F."/>
            <person name="Sood P."/>
        </authorList>
    </citation>
    <scope>NUCLEOTIDE SEQUENCE [LARGE SCALE GENOMIC DNA]</scope>
    <source>
        <strain evidence="8">WM001</strain>
    </source>
</reference>
<feature type="transmembrane region" description="Helical" evidence="6">
    <location>
        <begin position="229"/>
        <end position="254"/>
    </location>
</feature>
<feature type="domain" description="Major facilitator superfamily (MFS) profile" evidence="7">
    <location>
        <begin position="1"/>
        <end position="431"/>
    </location>
</feature>
<evidence type="ECO:0000313" key="8">
    <source>
        <dbReference type="EMBL" id="OMJ79964.1"/>
    </source>
</evidence>
<dbReference type="InterPro" id="IPR005829">
    <property type="entry name" value="Sugar_transporter_CS"/>
</dbReference>
<evidence type="ECO:0000256" key="3">
    <source>
        <dbReference type="ARBA" id="ARBA00022692"/>
    </source>
</evidence>
<dbReference type="OrthoDB" id="414765at2759"/>
<keyword evidence="3 6" id="KW-0812">Transmembrane</keyword>
<organism evidence="8 9">
    <name type="scientific">Stentor coeruleus</name>
    <dbReference type="NCBI Taxonomy" id="5963"/>
    <lineage>
        <taxon>Eukaryota</taxon>
        <taxon>Sar</taxon>
        <taxon>Alveolata</taxon>
        <taxon>Ciliophora</taxon>
        <taxon>Postciliodesmatophora</taxon>
        <taxon>Heterotrichea</taxon>
        <taxon>Heterotrichida</taxon>
        <taxon>Stentoridae</taxon>
        <taxon>Stentor</taxon>
    </lineage>
</organism>
<keyword evidence="9" id="KW-1185">Reference proteome</keyword>
<feature type="transmembrane region" description="Helical" evidence="6">
    <location>
        <begin position="12"/>
        <end position="36"/>
    </location>
</feature>
<dbReference type="Gene3D" id="1.20.1250.20">
    <property type="entry name" value="MFS general substrate transporter like domains"/>
    <property type="match status" value="1"/>
</dbReference>
<feature type="transmembrane region" description="Helical" evidence="6">
    <location>
        <begin position="407"/>
        <end position="427"/>
    </location>
</feature>
<evidence type="ECO:0000256" key="6">
    <source>
        <dbReference type="SAM" id="Phobius"/>
    </source>
</evidence>
<comment type="subcellular location">
    <subcellularLocation>
        <location evidence="1">Membrane</location>
        <topology evidence="1">Multi-pass membrane protein</topology>
    </subcellularLocation>
</comment>
<dbReference type="Pfam" id="PF07690">
    <property type="entry name" value="MFS_1"/>
    <property type="match status" value="1"/>
</dbReference>
<sequence length="450" mass="49630">MSKTYLSLGTRISFTSLSLCESAVINLIFSIIPFMTEFYLKDAYPNTVPEEIISSYSGYLEGIFRLMQFFSSLWMSILSDKIGRKIVTMGALFISLLSSLALGLCTTYESAIYIRIISGFFAGNSPINKSMIREVTDDTNISTLYGSFTLGIGIANFLGPLMASLSKPADTIGWIFNNDFFRTYPYFLPLSLHSFMCFLTLILVWYYLPSIKPKVEKSQGFRSLFSNKLYISSVSIYAILAFMQYGFRLVFSLISKSAENLGGMGISSESEVSVIQGFAGIFTMILPPLLTPMINMKFGLIRSMIGISIVLVPIYLSVFICRELDGLLKYAALSIFYGINNSCGSISISYASIIISNTVTSDILGAANGLSQAIIGVFRFISSSFYGVIYGWSVTSGLAFPLIDASFSYLILISLSITLLVIIMKTLDSSVEHKKGRSSVEIPLLDSKKK</sequence>
<feature type="transmembrane region" description="Helical" evidence="6">
    <location>
        <begin position="376"/>
        <end position="395"/>
    </location>
</feature>
<dbReference type="PROSITE" id="PS00216">
    <property type="entry name" value="SUGAR_TRANSPORT_1"/>
    <property type="match status" value="1"/>
</dbReference>
<feature type="transmembrane region" description="Helical" evidence="6">
    <location>
        <begin position="148"/>
        <end position="166"/>
    </location>
</feature>
<name>A0A1R2BT89_9CILI</name>
<comment type="caution">
    <text evidence="8">The sequence shown here is derived from an EMBL/GenBank/DDBJ whole genome shotgun (WGS) entry which is preliminary data.</text>
</comment>
<dbReference type="EMBL" id="MPUH01000445">
    <property type="protein sequence ID" value="OMJ79964.1"/>
    <property type="molecule type" value="Genomic_DNA"/>
</dbReference>
<dbReference type="AlphaFoldDB" id="A0A1R2BT89"/>
<evidence type="ECO:0000256" key="2">
    <source>
        <dbReference type="ARBA" id="ARBA00022448"/>
    </source>
</evidence>
<dbReference type="PROSITE" id="PS50850">
    <property type="entry name" value="MFS"/>
    <property type="match status" value="1"/>
</dbReference>
<feature type="transmembrane region" description="Helical" evidence="6">
    <location>
        <begin position="186"/>
        <end position="208"/>
    </location>
</feature>
<accession>A0A1R2BT89</accession>
<evidence type="ECO:0000256" key="4">
    <source>
        <dbReference type="ARBA" id="ARBA00022989"/>
    </source>
</evidence>
<protein>
    <recommendedName>
        <fullName evidence="7">Major facilitator superfamily (MFS) profile domain-containing protein</fullName>
    </recommendedName>
</protein>
<dbReference type="PANTHER" id="PTHR23504">
    <property type="entry name" value="MAJOR FACILITATOR SUPERFAMILY DOMAIN-CONTAINING PROTEIN 10"/>
    <property type="match status" value="1"/>
</dbReference>
<feature type="transmembrane region" description="Helical" evidence="6">
    <location>
        <begin position="332"/>
        <end position="355"/>
    </location>
</feature>
<dbReference type="Proteomes" id="UP000187209">
    <property type="component" value="Unassembled WGS sequence"/>
</dbReference>
<dbReference type="PANTHER" id="PTHR23504:SF15">
    <property type="entry name" value="MAJOR FACILITATOR SUPERFAMILY (MFS) PROFILE DOMAIN-CONTAINING PROTEIN"/>
    <property type="match status" value="1"/>
</dbReference>
<keyword evidence="4 6" id="KW-1133">Transmembrane helix</keyword>
<evidence type="ECO:0000256" key="1">
    <source>
        <dbReference type="ARBA" id="ARBA00004141"/>
    </source>
</evidence>
<evidence type="ECO:0000313" key="9">
    <source>
        <dbReference type="Proteomes" id="UP000187209"/>
    </source>
</evidence>
<evidence type="ECO:0000259" key="7">
    <source>
        <dbReference type="PROSITE" id="PS50850"/>
    </source>
</evidence>